<gene>
    <name evidence="1" type="ORF">L0M14_12735</name>
</gene>
<organism evidence="1 2">
    <name type="scientific">Paenibacillus hexagrammi</name>
    <dbReference type="NCBI Taxonomy" id="2908839"/>
    <lineage>
        <taxon>Bacteria</taxon>
        <taxon>Bacillati</taxon>
        <taxon>Bacillota</taxon>
        <taxon>Bacilli</taxon>
        <taxon>Bacillales</taxon>
        <taxon>Paenibacillaceae</taxon>
        <taxon>Paenibacillus</taxon>
    </lineage>
</organism>
<keyword evidence="2" id="KW-1185">Reference proteome</keyword>
<name>A0ABY3SSA4_9BACL</name>
<dbReference type="RefSeq" id="WP_235122419.1">
    <property type="nucleotide sequence ID" value="NZ_CP090978.1"/>
</dbReference>
<accession>A0ABY3SSA4</accession>
<protein>
    <submittedName>
        <fullName evidence="1">Uncharacterized protein</fullName>
    </submittedName>
</protein>
<proteinExistence type="predicted"/>
<dbReference type="InterPro" id="IPR014729">
    <property type="entry name" value="Rossmann-like_a/b/a_fold"/>
</dbReference>
<dbReference type="EMBL" id="CP090978">
    <property type="protein sequence ID" value="UJF35862.1"/>
    <property type="molecule type" value="Genomic_DNA"/>
</dbReference>
<reference evidence="1 2" key="1">
    <citation type="journal article" date="2024" name="Int. J. Syst. Evol. Microbiol.">
        <title>Paenibacillus hexagrammi sp. nov., a novel bacterium isolated from the gut content of Hexagrammos agrammus.</title>
        <authorList>
            <person name="Jung H.K."/>
            <person name="Kim D.G."/>
            <person name="Zin H."/>
            <person name="Park J."/>
            <person name="Jung H."/>
            <person name="Kim Y.O."/>
            <person name="Kong H.J."/>
            <person name="Kim J.W."/>
            <person name="Kim Y.S."/>
        </authorList>
    </citation>
    <scope>NUCLEOTIDE SEQUENCE [LARGE SCALE GENOMIC DNA]</scope>
    <source>
        <strain evidence="1 2">YPD9-1</strain>
    </source>
</reference>
<dbReference type="Proteomes" id="UP001649230">
    <property type="component" value="Chromosome"/>
</dbReference>
<dbReference type="Gene3D" id="3.40.50.620">
    <property type="entry name" value="HUPs"/>
    <property type="match status" value="1"/>
</dbReference>
<sequence length="193" mass="22798">MAKEGGGFQYGKSQIKVPYGYEPPAQSRRGTLFIMETFEDWNEEDMAALMNWANQRNFARVVLYPQHEETLRRMSISSEAPYHARMKHLEELAKQSAWEVPLHIDSWEGKRKKYTPMDTSLNFLTDKYHGPYFLCISDRYANLFVTYSSFDQWIKKLRLVIMSRYHVPLNDKIAAYQDRLEVVDFQHASILED</sequence>
<evidence type="ECO:0000313" key="1">
    <source>
        <dbReference type="EMBL" id="UJF35862.1"/>
    </source>
</evidence>
<evidence type="ECO:0000313" key="2">
    <source>
        <dbReference type="Proteomes" id="UP001649230"/>
    </source>
</evidence>